<dbReference type="NCBIfam" id="TIGR04183">
    <property type="entry name" value="Por_Secre_tail"/>
    <property type="match status" value="1"/>
</dbReference>
<evidence type="ECO:0000259" key="2">
    <source>
        <dbReference type="Pfam" id="PF18962"/>
    </source>
</evidence>
<dbReference type="Proteomes" id="UP000240357">
    <property type="component" value="Unassembled WGS sequence"/>
</dbReference>
<name>A0A2T2YI20_9BACT</name>
<organism evidence="3 4">
    <name type="scientific">Adhaeribacter arboris</name>
    <dbReference type="NCBI Taxonomy" id="2072846"/>
    <lineage>
        <taxon>Bacteria</taxon>
        <taxon>Pseudomonadati</taxon>
        <taxon>Bacteroidota</taxon>
        <taxon>Cytophagia</taxon>
        <taxon>Cytophagales</taxon>
        <taxon>Hymenobacteraceae</taxon>
        <taxon>Adhaeribacter</taxon>
    </lineage>
</organism>
<reference evidence="3 4" key="1">
    <citation type="submission" date="2018-03" db="EMBL/GenBank/DDBJ databases">
        <title>Adhaeribacter sp. HMF7605 Genome sequencing and assembly.</title>
        <authorList>
            <person name="Kang H."/>
            <person name="Kang J."/>
            <person name="Cha I."/>
            <person name="Kim H."/>
            <person name="Joh K."/>
        </authorList>
    </citation>
    <scope>NUCLEOTIDE SEQUENCE [LARGE SCALE GENOMIC DNA]</scope>
    <source>
        <strain evidence="3 4">HMF7605</strain>
    </source>
</reference>
<dbReference type="RefSeq" id="WP_106931344.1">
    <property type="nucleotide sequence ID" value="NZ_PYFT01000001.1"/>
</dbReference>
<dbReference type="OrthoDB" id="922614at2"/>
<dbReference type="InterPro" id="IPR026444">
    <property type="entry name" value="Secre_tail"/>
</dbReference>
<feature type="domain" description="Secretion system C-terminal sorting" evidence="2">
    <location>
        <begin position="254"/>
        <end position="329"/>
    </location>
</feature>
<feature type="compositionally biased region" description="Low complexity" evidence="1">
    <location>
        <begin position="138"/>
        <end position="151"/>
    </location>
</feature>
<dbReference type="EMBL" id="PYFT01000001">
    <property type="protein sequence ID" value="PSR55166.1"/>
    <property type="molecule type" value="Genomic_DNA"/>
</dbReference>
<accession>A0A2T2YI20</accession>
<dbReference type="PANTHER" id="PTHR42754">
    <property type="entry name" value="ENDOGLUCANASE"/>
    <property type="match status" value="1"/>
</dbReference>
<dbReference type="AlphaFoldDB" id="A0A2T2YI20"/>
<gene>
    <name evidence="3" type="ORF">AHMF7605_17455</name>
</gene>
<feature type="region of interest" description="Disordered" evidence="1">
    <location>
        <begin position="138"/>
        <end position="157"/>
    </location>
</feature>
<sequence>MEDLALTLDGGFLLGGTSTSGISGDKSEASKGGKDYWLVRVTGTGEKVWDKTFGGSSDEELRALGSTNTSSGNFFVAGTSSSGKSGDKSQASQGGKDYWMLKINDTGKKLFDKSFGGSQDEELRSALMTKEGGYMLSGSSASSISGDKSQGSQGGKDYWLVKTTDKGEKEWDQRWGGSGTEELRTVLQTKDGGYVLGGRSDSGVSGDRTQPSQGSTDYWLVKVIPLTTSMVAAREETVTEEPVKETASTLLKAYPNPFKEQVKVSFTLPQTQPAEVKVYDNQGREISTLFKGQAQANQTYQVEWQAIQNGAGMYLLQLQTPTKRYQQKLFLAK</sequence>
<keyword evidence="4" id="KW-1185">Reference proteome</keyword>
<protein>
    <recommendedName>
        <fullName evidence="2">Secretion system C-terminal sorting domain-containing protein</fullName>
    </recommendedName>
</protein>
<comment type="caution">
    <text evidence="3">The sequence shown here is derived from an EMBL/GenBank/DDBJ whole genome shotgun (WGS) entry which is preliminary data.</text>
</comment>
<dbReference type="PANTHER" id="PTHR42754:SF1">
    <property type="entry name" value="LIPOPROTEIN"/>
    <property type="match status" value="1"/>
</dbReference>
<evidence type="ECO:0000256" key="1">
    <source>
        <dbReference type="SAM" id="MobiDB-lite"/>
    </source>
</evidence>
<evidence type="ECO:0000313" key="4">
    <source>
        <dbReference type="Proteomes" id="UP000240357"/>
    </source>
</evidence>
<evidence type="ECO:0000313" key="3">
    <source>
        <dbReference type="EMBL" id="PSR55166.1"/>
    </source>
</evidence>
<dbReference type="Pfam" id="PF18962">
    <property type="entry name" value="Por_Secre_tail"/>
    <property type="match status" value="1"/>
</dbReference>
<dbReference type="Gene3D" id="2.60.40.4070">
    <property type="match status" value="1"/>
</dbReference>
<proteinExistence type="predicted"/>